<evidence type="ECO:0000313" key="2">
    <source>
        <dbReference type="Proteomes" id="UP000673691"/>
    </source>
</evidence>
<accession>A0A8H7ZQX8</accession>
<keyword evidence="2" id="KW-1185">Reference proteome</keyword>
<gene>
    <name evidence="1" type="ORF">BJ554DRAFT_2141</name>
</gene>
<sequence>MRRTTLPVSQSRGLDAKQAPAENALGGVSQFGKCVGLLLEVLEQLYGGGRLANGVLVRVNRPDKLESRAEALAAPGESGVDNVFAVAADDHEAAVARVLERLRVHLAVAQVLDRQGEPLAVFNVIRVRPGLYVGRLDVVVLRPDYFPAVVHRHRRLLTPELDHDCSFVVTERHVVPALLVGHAPDAAKGIFKRVLQPIGVCMPDADGSYQKCVRARSDSTSRVQVTAGRLTHRLRSLR</sequence>
<reference evidence="1 2" key="1">
    <citation type="journal article" name="Sci. Rep.">
        <title>Genome-scale phylogenetic analyses confirm Olpidium as the closest living zoosporic fungus to the non-flagellated, terrestrial fungi.</title>
        <authorList>
            <person name="Chang Y."/>
            <person name="Rochon D."/>
            <person name="Sekimoto S."/>
            <person name="Wang Y."/>
            <person name="Chovatia M."/>
            <person name="Sandor L."/>
            <person name="Salamov A."/>
            <person name="Grigoriev I.V."/>
            <person name="Stajich J.E."/>
            <person name="Spatafora J.W."/>
        </authorList>
    </citation>
    <scope>NUCLEOTIDE SEQUENCE [LARGE SCALE GENOMIC DNA]</scope>
    <source>
        <strain evidence="1">S191</strain>
    </source>
</reference>
<dbReference type="Proteomes" id="UP000673691">
    <property type="component" value="Unassembled WGS sequence"/>
</dbReference>
<proteinExistence type="predicted"/>
<dbReference type="EMBL" id="JAEFCI010009506">
    <property type="protein sequence ID" value="KAG5457767.1"/>
    <property type="molecule type" value="Genomic_DNA"/>
</dbReference>
<evidence type="ECO:0000313" key="1">
    <source>
        <dbReference type="EMBL" id="KAG5457767.1"/>
    </source>
</evidence>
<protein>
    <submittedName>
        <fullName evidence="1">Uncharacterized protein</fullName>
    </submittedName>
</protein>
<comment type="caution">
    <text evidence="1">The sequence shown here is derived from an EMBL/GenBank/DDBJ whole genome shotgun (WGS) entry which is preliminary data.</text>
</comment>
<dbReference type="AlphaFoldDB" id="A0A8H7ZQX8"/>
<name>A0A8H7ZQX8_9FUNG</name>
<organism evidence="1 2">
    <name type="scientific">Olpidium bornovanus</name>
    <dbReference type="NCBI Taxonomy" id="278681"/>
    <lineage>
        <taxon>Eukaryota</taxon>
        <taxon>Fungi</taxon>
        <taxon>Fungi incertae sedis</taxon>
        <taxon>Olpidiomycota</taxon>
        <taxon>Olpidiomycotina</taxon>
        <taxon>Olpidiomycetes</taxon>
        <taxon>Olpidiales</taxon>
        <taxon>Olpidiaceae</taxon>
        <taxon>Olpidium</taxon>
    </lineage>
</organism>